<keyword evidence="8" id="KW-0548">Nucleotidyltransferase</keyword>
<feature type="domain" description="YrdC-like" evidence="13">
    <location>
        <begin position="43"/>
        <end position="237"/>
    </location>
</feature>
<organism evidence="14 15">
    <name type="scientific">Kwoniella heveanensis BCC8398</name>
    <dbReference type="NCBI Taxonomy" id="1296120"/>
    <lineage>
        <taxon>Eukaryota</taxon>
        <taxon>Fungi</taxon>
        <taxon>Dikarya</taxon>
        <taxon>Basidiomycota</taxon>
        <taxon>Agaricomycotina</taxon>
        <taxon>Tremellomycetes</taxon>
        <taxon>Tremellales</taxon>
        <taxon>Cryptococcaceae</taxon>
        <taxon>Kwoniella</taxon>
    </lineage>
</organism>
<dbReference type="GO" id="GO:0006450">
    <property type="term" value="P:regulation of translational fidelity"/>
    <property type="evidence" value="ECO:0007669"/>
    <property type="project" value="TreeGrafter"/>
</dbReference>
<reference evidence="14 15" key="1">
    <citation type="submission" date="2013-07" db="EMBL/GenBank/DDBJ databases">
        <title>The Genome Sequence of Cryptococcus heveanensis BCC8398.</title>
        <authorList>
            <consortium name="The Broad Institute Genome Sequencing Platform"/>
            <person name="Cuomo C."/>
            <person name="Litvintseva A."/>
            <person name="Chen Y."/>
            <person name="Heitman J."/>
            <person name="Sun S."/>
            <person name="Springer D."/>
            <person name="Dromer F."/>
            <person name="Young S.K."/>
            <person name="Zeng Q."/>
            <person name="Gargeya S."/>
            <person name="Fitzgerald M."/>
            <person name="Abouelleil A."/>
            <person name="Alvarado L."/>
            <person name="Berlin A.M."/>
            <person name="Chapman S.B."/>
            <person name="Dewar J."/>
            <person name="Goldberg J."/>
            <person name="Griggs A."/>
            <person name="Gujja S."/>
            <person name="Hansen M."/>
            <person name="Howarth C."/>
            <person name="Imamovic A."/>
            <person name="Larimer J."/>
            <person name="McCowan C."/>
            <person name="Murphy C."/>
            <person name="Pearson M."/>
            <person name="Priest M."/>
            <person name="Roberts A."/>
            <person name="Saif S."/>
            <person name="Shea T."/>
            <person name="Sykes S."/>
            <person name="Wortman J."/>
            <person name="Nusbaum C."/>
            <person name="Birren B."/>
        </authorList>
    </citation>
    <scope>NUCLEOTIDE SEQUENCE [LARGE SCALE GENOMIC DNA]</scope>
    <source>
        <strain evidence="14 15">BCC8398</strain>
    </source>
</reference>
<dbReference type="STRING" id="1296120.A0A1B9H004"/>
<evidence type="ECO:0000259" key="13">
    <source>
        <dbReference type="PROSITE" id="PS51163"/>
    </source>
</evidence>
<evidence type="ECO:0000256" key="6">
    <source>
        <dbReference type="ARBA" id="ARBA00022679"/>
    </source>
</evidence>
<gene>
    <name evidence="14" type="ORF">I316_01840</name>
</gene>
<keyword evidence="10" id="KW-0067">ATP-binding</keyword>
<dbReference type="InterPro" id="IPR038385">
    <property type="entry name" value="Sua5/YwlC_C"/>
</dbReference>
<dbReference type="Gene3D" id="3.90.870.10">
    <property type="entry name" value="DHBP synthase"/>
    <property type="match status" value="1"/>
</dbReference>
<proteinExistence type="inferred from homology"/>
<dbReference type="AlphaFoldDB" id="A0A1B9H004"/>
<dbReference type="Pfam" id="PF01300">
    <property type="entry name" value="Sua5_yciO_yrdC"/>
    <property type="match status" value="1"/>
</dbReference>
<dbReference type="Pfam" id="PF03481">
    <property type="entry name" value="Sua5_C"/>
    <property type="match status" value="1"/>
</dbReference>
<evidence type="ECO:0000256" key="2">
    <source>
        <dbReference type="ARBA" id="ARBA00007663"/>
    </source>
</evidence>
<name>A0A1B9H004_9TREE</name>
<evidence type="ECO:0000256" key="10">
    <source>
        <dbReference type="ARBA" id="ARBA00022840"/>
    </source>
</evidence>
<protein>
    <recommendedName>
        <fullName evidence="4">Threonylcarbamoyl-AMP synthase</fullName>
        <ecNumber evidence="3">2.7.7.87</ecNumber>
    </recommendedName>
    <alternativeName>
        <fullName evidence="11">L-threonylcarbamoyladenylate synthase</fullName>
    </alternativeName>
</protein>
<dbReference type="InterPro" id="IPR017945">
    <property type="entry name" value="DHBP_synth_RibB-like_a/b_dom"/>
</dbReference>
<dbReference type="GO" id="GO:0005737">
    <property type="term" value="C:cytoplasm"/>
    <property type="evidence" value="ECO:0007669"/>
    <property type="project" value="UniProtKB-SubCell"/>
</dbReference>
<dbReference type="EMBL" id="KI669495">
    <property type="protein sequence ID" value="OCF36589.1"/>
    <property type="molecule type" value="Genomic_DNA"/>
</dbReference>
<dbReference type="PANTHER" id="PTHR17490:SF16">
    <property type="entry name" value="THREONYLCARBAMOYL-AMP SYNTHASE"/>
    <property type="match status" value="1"/>
</dbReference>
<sequence>MPDTPILPCHDFPSIRITPSSSSASSSSHPLDSPSFDVPPSVLLHLETASRHLHNHQTVAVPTETVYGLAASSLDPDAVKAIYRIKNRPADNPLIIHVSSLDMLRSVIPQDYVISRLYMALISAFWPGPLSILFPSPNPPPPPAPQTNAIRMPSHPLALALIHHSNLPLSAPSANSSGRPSPTQAQHVWNDLNGSEGLGCILDGGDCGVGVESTVINGLKWKEGGGGEVDVLRPGGLGVEEIKRIVDQVDGQEGLTKILVHGKPWKPAVRSSVGTRDTTEQRLLAVSAGTAQANGVAKVKPIAELPPSTPGMKYRHYSPRVPVFLLEPSNVFPRPSSLSDEAESSAQAVLRQIQRRVAASASSGKGKLRIGVLSFDNSPLSRQLQLASAVHAQSNSGVQDEKEYIELIKVSLGDSAASAAQKLFAGMLTLERVPADAECKGGKLGVDAILIEGCSDEGLGLAVMERVIKAVGGGGVVGDLANGQETNGSEGEQRGKERNRFWVDVGAAA</sequence>
<dbReference type="GO" id="GO:0003725">
    <property type="term" value="F:double-stranded RNA binding"/>
    <property type="evidence" value="ECO:0007669"/>
    <property type="project" value="InterPro"/>
</dbReference>
<dbReference type="GO" id="GO:0000049">
    <property type="term" value="F:tRNA binding"/>
    <property type="evidence" value="ECO:0007669"/>
    <property type="project" value="TreeGrafter"/>
</dbReference>
<dbReference type="NCBIfam" id="TIGR00057">
    <property type="entry name" value="L-threonylcarbamoyladenylate synthase"/>
    <property type="match status" value="1"/>
</dbReference>
<evidence type="ECO:0000313" key="15">
    <source>
        <dbReference type="Proteomes" id="UP000092666"/>
    </source>
</evidence>
<evidence type="ECO:0000313" key="14">
    <source>
        <dbReference type="EMBL" id="OCF36589.1"/>
    </source>
</evidence>
<dbReference type="FunFam" id="3.90.870.10:FF:000009">
    <property type="entry name" value="Threonylcarbamoyl-AMP synthase, putative"/>
    <property type="match status" value="1"/>
</dbReference>
<reference evidence="15" key="2">
    <citation type="submission" date="2013-12" db="EMBL/GenBank/DDBJ databases">
        <title>Evolution of pathogenesis and genome organization in the Tremellales.</title>
        <authorList>
            <person name="Cuomo C."/>
            <person name="Litvintseva A."/>
            <person name="Heitman J."/>
            <person name="Chen Y."/>
            <person name="Sun S."/>
            <person name="Springer D."/>
            <person name="Dromer F."/>
            <person name="Young S."/>
            <person name="Zeng Q."/>
            <person name="Chapman S."/>
            <person name="Gujja S."/>
            <person name="Saif S."/>
            <person name="Birren B."/>
        </authorList>
    </citation>
    <scope>NUCLEOTIDE SEQUENCE [LARGE SCALE GENOMIC DNA]</scope>
    <source>
        <strain evidence="15">BCC8398</strain>
    </source>
</reference>
<dbReference type="OrthoDB" id="412787at2759"/>
<dbReference type="InterPro" id="IPR006070">
    <property type="entry name" value="Sua5-like_dom"/>
</dbReference>
<keyword evidence="7" id="KW-0819">tRNA processing</keyword>
<dbReference type="GO" id="GO:0008033">
    <property type="term" value="P:tRNA processing"/>
    <property type="evidence" value="ECO:0007669"/>
    <property type="project" value="UniProtKB-KW"/>
</dbReference>
<dbReference type="EC" id="2.7.7.87" evidence="3"/>
<evidence type="ECO:0000256" key="4">
    <source>
        <dbReference type="ARBA" id="ARBA00015492"/>
    </source>
</evidence>
<keyword evidence="6" id="KW-0808">Transferase</keyword>
<dbReference type="SUPFAM" id="SSF55821">
    <property type="entry name" value="YrdC/RibB"/>
    <property type="match status" value="1"/>
</dbReference>
<dbReference type="InterPro" id="IPR005145">
    <property type="entry name" value="Sua5_C"/>
</dbReference>
<dbReference type="GO" id="GO:0061710">
    <property type="term" value="F:L-threonylcarbamoyladenylate synthase"/>
    <property type="evidence" value="ECO:0007669"/>
    <property type="project" value="UniProtKB-EC"/>
</dbReference>
<evidence type="ECO:0000256" key="8">
    <source>
        <dbReference type="ARBA" id="ARBA00022695"/>
    </source>
</evidence>
<evidence type="ECO:0000256" key="12">
    <source>
        <dbReference type="ARBA" id="ARBA00048366"/>
    </source>
</evidence>
<comment type="similarity">
    <text evidence="2">Belongs to the SUA5 family.</text>
</comment>
<comment type="subcellular location">
    <subcellularLocation>
        <location evidence="1">Cytoplasm</location>
    </subcellularLocation>
</comment>
<dbReference type="GO" id="GO:0005524">
    <property type="term" value="F:ATP binding"/>
    <property type="evidence" value="ECO:0007669"/>
    <property type="project" value="UniProtKB-KW"/>
</dbReference>
<evidence type="ECO:0000256" key="3">
    <source>
        <dbReference type="ARBA" id="ARBA00012584"/>
    </source>
</evidence>
<evidence type="ECO:0000256" key="5">
    <source>
        <dbReference type="ARBA" id="ARBA00022490"/>
    </source>
</evidence>
<keyword evidence="9" id="KW-0547">Nucleotide-binding</keyword>
<comment type="catalytic activity">
    <reaction evidence="12">
        <text>L-threonine + hydrogencarbonate + ATP = L-threonylcarbamoyladenylate + diphosphate + H2O</text>
        <dbReference type="Rhea" id="RHEA:36407"/>
        <dbReference type="ChEBI" id="CHEBI:15377"/>
        <dbReference type="ChEBI" id="CHEBI:17544"/>
        <dbReference type="ChEBI" id="CHEBI:30616"/>
        <dbReference type="ChEBI" id="CHEBI:33019"/>
        <dbReference type="ChEBI" id="CHEBI:57926"/>
        <dbReference type="ChEBI" id="CHEBI:73682"/>
        <dbReference type="EC" id="2.7.7.87"/>
    </reaction>
</comment>
<dbReference type="Gene3D" id="3.40.50.11030">
    <property type="entry name" value="Threonylcarbamoyl-AMP synthase, C-terminal domain"/>
    <property type="match status" value="1"/>
</dbReference>
<evidence type="ECO:0000256" key="1">
    <source>
        <dbReference type="ARBA" id="ARBA00004496"/>
    </source>
</evidence>
<accession>A0A1B9H004</accession>
<evidence type="ECO:0000256" key="7">
    <source>
        <dbReference type="ARBA" id="ARBA00022694"/>
    </source>
</evidence>
<dbReference type="PANTHER" id="PTHR17490">
    <property type="entry name" value="SUA5"/>
    <property type="match status" value="1"/>
</dbReference>
<evidence type="ECO:0000256" key="11">
    <source>
        <dbReference type="ARBA" id="ARBA00029774"/>
    </source>
</evidence>
<dbReference type="Proteomes" id="UP000092666">
    <property type="component" value="Unassembled WGS sequence"/>
</dbReference>
<keyword evidence="15" id="KW-1185">Reference proteome</keyword>
<keyword evidence="5" id="KW-0963">Cytoplasm</keyword>
<dbReference type="PROSITE" id="PS51163">
    <property type="entry name" value="YRDC"/>
    <property type="match status" value="1"/>
</dbReference>
<evidence type="ECO:0000256" key="9">
    <source>
        <dbReference type="ARBA" id="ARBA00022741"/>
    </source>
</evidence>
<dbReference type="InterPro" id="IPR050156">
    <property type="entry name" value="TC-AMP_synthase_SUA5"/>
</dbReference>